<protein>
    <submittedName>
        <fullName evidence="3">Transposase</fullName>
    </submittedName>
</protein>
<reference evidence="3" key="1">
    <citation type="submission" date="2016-06" db="UniProtKB">
        <authorList>
            <consortium name="WormBaseParasite"/>
        </authorList>
    </citation>
    <scope>IDENTIFICATION</scope>
</reference>
<name>A0A183IZS7_9BILA</name>
<dbReference type="WBParaSite" id="SBAD_0000945401-mRNA-1">
    <property type="protein sequence ID" value="SBAD_0000945401-mRNA-1"/>
    <property type="gene ID" value="SBAD_0000945401"/>
</dbReference>
<dbReference type="Proteomes" id="UP000270296">
    <property type="component" value="Unassembled WGS sequence"/>
</dbReference>
<evidence type="ECO:0000313" key="3">
    <source>
        <dbReference type="WBParaSite" id="SBAD_0000945401-mRNA-1"/>
    </source>
</evidence>
<sequence>MGLHPPRQPNSIDWSIDRSIVVNRHQRRRLDRLLTADRLAEAAAEWCSGSAWCRFFIRPSPSCSFVRQEIFVALCVSCVAAVLRSSTAMNDVAIGYRSVNQALSPVLLRIRNGCEQWSLTGHSIGNGPVSCSGQRLCALPACLPGRLLFP</sequence>
<organism evidence="3">
    <name type="scientific">Soboliphyme baturini</name>
    <dbReference type="NCBI Taxonomy" id="241478"/>
    <lineage>
        <taxon>Eukaryota</taxon>
        <taxon>Metazoa</taxon>
        <taxon>Ecdysozoa</taxon>
        <taxon>Nematoda</taxon>
        <taxon>Enoplea</taxon>
        <taxon>Dorylaimia</taxon>
        <taxon>Dioctophymatida</taxon>
        <taxon>Dioctophymatoidea</taxon>
        <taxon>Soboliphymatidae</taxon>
        <taxon>Soboliphyme</taxon>
    </lineage>
</organism>
<keyword evidence="2" id="KW-1185">Reference proteome</keyword>
<dbReference type="AlphaFoldDB" id="A0A183IZS7"/>
<dbReference type="EMBL" id="UZAM01012358">
    <property type="protein sequence ID" value="VDP21383.1"/>
    <property type="molecule type" value="Genomic_DNA"/>
</dbReference>
<evidence type="ECO:0000313" key="2">
    <source>
        <dbReference type="Proteomes" id="UP000270296"/>
    </source>
</evidence>
<accession>A0A183IZS7</accession>
<gene>
    <name evidence="1" type="ORF">SBAD_LOCUS9125</name>
</gene>
<reference evidence="1 2" key="2">
    <citation type="submission" date="2018-11" db="EMBL/GenBank/DDBJ databases">
        <authorList>
            <consortium name="Pathogen Informatics"/>
        </authorList>
    </citation>
    <scope>NUCLEOTIDE SEQUENCE [LARGE SCALE GENOMIC DNA]</scope>
</reference>
<proteinExistence type="predicted"/>
<evidence type="ECO:0000313" key="1">
    <source>
        <dbReference type="EMBL" id="VDP21383.1"/>
    </source>
</evidence>